<dbReference type="Gene3D" id="1.10.10.60">
    <property type="entry name" value="Homeodomain-like"/>
    <property type="match status" value="1"/>
</dbReference>
<keyword evidence="2" id="KW-0678">Repressor</keyword>
<reference evidence="16" key="3">
    <citation type="submission" date="2025-09" db="UniProtKB">
        <authorList>
            <consortium name="Ensembl"/>
        </authorList>
    </citation>
    <scope>IDENTIFICATION</scope>
</reference>
<evidence type="ECO:0000256" key="12">
    <source>
        <dbReference type="PROSITE-ProRule" id="PRU00810"/>
    </source>
</evidence>
<evidence type="ECO:0000256" key="4">
    <source>
        <dbReference type="ARBA" id="ARBA00022737"/>
    </source>
</evidence>
<feature type="compositionally biased region" description="Acidic residues" evidence="14">
    <location>
        <begin position="118"/>
        <end position="130"/>
    </location>
</feature>
<dbReference type="InterPro" id="IPR052435">
    <property type="entry name" value="YY1-Transcr_Regul"/>
</dbReference>
<dbReference type="FunFam" id="1.10.10.60:FF:000191">
    <property type="entry name" value="GON-4-like protein isoform X1"/>
    <property type="match status" value="1"/>
</dbReference>
<feature type="compositionally biased region" description="Pro residues" evidence="14">
    <location>
        <begin position="302"/>
        <end position="314"/>
    </location>
</feature>
<evidence type="ECO:0000256" key="9">
    <source>
        <dbReference type="ARBA" id="ARBA00064584"/>
    </source>
</evidence>
<feature type="region of interest" description="Disordered" evidence="14">
    <location>
        <begin position="1698"/>
        <end position="1721"/>
    </location>
</feature>
<feature type="domain" description="Myb-like" evidence="15">
    <location>
        <begin position="1647"/>
        <end position="1692"/>
    </location>
</feature>
<dbReference type="PANTHER" id="PTHR16088:SF3">
    <property type="entry name" value="GON-4-LIKE PROTEIN"/>
    <property type="match status" value="1"/>
</dbReference>
<protein>
    <recommendedName>
        <fullName evidence="10">GON-4-like protein</fullName>
    </recommendedName>
    <alternativeName>
        <fullName evidence="11">GON-4 homolog</fullName>
    </alternativeName>
</protein>
<feature type="compositionally biased region" description="Basic and acidic residues" evidence="14">
    <location>
        <begin position="1705"/>
        <end position="1721"/>
    </location>
</feature>
<dbReference type="FunFam" id="1.20.1160.11:FF:000006">
    <property type="entry name" value="GON-4-like protein isoform X1"/>
    <property type="match status" value="1"/>
</dbReference>
<feature type="region of interest" description="Disordered" evidence="14">
    <location>
        <begin position="531"/>
        <end position="556"/>
    </location>
</feature>
<evidence type="ECO:0000256" key="8">
    <source>
        <dbReference type="ARBA" id="ARBA00058628"/>
    </source>
</evidence>
<dbReference type="InterPro" id="IPR001005">
    <property type="entry name" value="SANT/Myb"/>
</dbReference>
<dbReference type="Pfam" id="PF02671">
    <property type="entry name" value="PAH"/>
    <property type="match status" value="1"/>
</dbReference>
<keyword evidence="4" id="KW-0677">Repeat</keyword>
<comment type="subunit">
    <text evidence="9">Found in a complex with YY1, SIN3A and HDAC1.</text>
</comment>
<dbReference type="Pfam" id="PF21227">
    <property type="entry name" value="Myb_DNA-binding_7"/>
    <property type="match status" value="1"/>
</dbReference>
<dbReference type="GO" id="GO:0003712">
    <property type="term" value="F:transcription coregulator activity"/>
    <property type="evidence" value="ECO:0007669"/>
    <property type="project" value="TreeGrafter"/>
</dbReference>
<feature type="region of interest" description="Disordered" evidence="14">
    <location>
        <begin position="813"/>
        <end position="843"/>
    </location>
</feature>
<dbReference type="GO" id="GO:0005634">
    <property type="term" value="C:nucleus"/>
    <property type="evidence" value="ECO:0007669"/>
    <property type="project" value="UniProtKB-SubCell"/>
</dbReference>
<evidence type="ECO:0000256" key="3">
    <source>
        <dbReference type="ARBA" id="ARBA00022553"/>
    </source>
</evidence>
<comment type="subcellular location">
    <subcellularLocation>
        <location evidence="1 12">Nucleus</location>
    </subcellularLocation>
</comment>
<feature type="region of interest" description="Disordered" evidence="14">
    <location>
        <begin position="405"/>
        <end position="425"/>
    </location>
</feature>
<dbReference type="PROSITE" id="PS50090">
    <property type="entry name" value="MYB_LIKE"/>
    <property type="match status" value="1"/>
</dbReference>
<dbReference type="Ensembl" id="ENSPNAT00000031227.2">
    <property type="protein sequence ID" value="ENSPNAP00000020562.2"/>
    <property type="gene ID" value="ENSPNAG00000027446.2"/>
</dbReference>
<evidence type="ECO:0000256" key="2">
    <source>
        <dbReference type="ARBA" id="ARBA00022491"/>
    </source>
</evidence>
<feature type="compositionally biased region" description="Low complexity" evidence="14">
    <location>
        <begin position="825"/>
        <end position="843"/>
    </location>
</feature>
<keyword evidence="7 12" id="KW-0539">Nucleus</keyword>
<sequence>MNTGRKRRLAAARGAVSRFKCSKNEETECRPGGSTHSPSPDCEPGSSPAEEVLKHPNNENSPPSKRAAKSKACSQALYPAAETEDNEQSGARQSGRRKGGLKRKQDMSGTSTEAGSQQEEEENEDEIQPEVEIDQELDRELENKSRQHNLTSANVRSIIHEVITNEHVVAMMKAAINDTEPVPLFEPKMTRSKLKEVVEKGVVIPTWNISPIKKPNKVTGPQFVDIPLEEEDSSDEEYCPDEEEDDETAEETLLESDLESTASSPRGTRLSISRSFSEYDGENSPRQSLRRARHLRVEVVPMGPPPPPQGPEPSGPSRECSFMEKLHAVDEELAIGSDCMDTYQSLSSSGEDSLMAFRTRSKRPLRDVPLGRLEAELRAPDITPDMYEQGSAPEDVEWTRWLQGLMSSDVENEEEGDDEDDPEYNFLADIDEPDVEDYRNDKAVRITKKEVNELMEELFDAFQDELGGQDEEGHEEEEEKEDDEATQQEPPSILETIQYEDPLADILKQRYRTVKEQLAAIRKRKALLESKGIPIPAPRPKRPKSPTSLSGPCGPSVPSGPLHLTHAQKLHLQQNIQQHVQLLTQVNMLSRLAKGLQSEACTVRQFLIELQLFAQRAEQAQSVTEPGFVSVFRACNLQAALDLLEELDRSPKIDTLGQGPLFSGSQIPAHLAWLMATRPVFLYPELLSEANLSTFHYKGPFTSAENCLIVLGHKHFQGTLHPLQLACHYLLVARNFVCLRAHIRSACQKQSPSIIKNYFLEGKYPFMPVACEVVTPGDLRPPLEREKRLMPYWLSENLKLIYEEVKKYNQPLATSQSAKHKDLHTTVPPATPSATPEPASSSCTFPPGTQYPPWLPETLAMALMPPPPGSLRRKASVKLSAQALNQSSEPSKAPLLSKDVVEALGRLPPILPKSANLSLKKSVHPDQLGGQTVQFNSLRKRPNMKLPSSGTVNVESTGETQMVTSKFKDPADLNQGKLVITLTAAPVEPPSQGNVVVTTKETHAAGSSTEQVALVGPRDENILTLSTTPVATSLNLPSLGDLAVKTSETHITGSSAAQIAPSQGNVIILPTAAVATALICPAPTTKVAPQTPSVLTPLAKDCMSQRCGTLLKLSTGPRIPLGPNPPKSVSQNTLHQFLILPPGCIITNSASHNTILNPEPVTAHNQKPCVAQEMTEMEDVPQSVLGYVSRGHNAVPLEVSSNKGPEASIKDSALLTTVEEEELDVYEVIANEEEQEECGEEGFRKPFLTLSESSGSPTPSLYGGDVAMETVMDEDERDQRQPGFSEGGRGREDMEGGIEEKCLGTVVEVTSPGSETSVLSVPELQETMEKLSRLASKPGSDDKGFADEVQSGAHASVRGFLHDDVSDSDPRRDTKDVAFAQAYLEKACEVLRAVPGKVEEFLGVLYEFEQDPEGRTSVELFMRLKPVLRDWPELLRDFAAFLHPEQAQACGLLTEQQAFERSRQFLRQLELTFGEHSVHYRRVVRTLQQGPSKTLTGSQEMKAQIAMLFRDHTHLLEEYWAFFEQLHPPAQFQTDDGEEQEEEVEWDDTDSVSSVQTVLSVEGSQKCQPIRAHSPEERTEAHRSRIDYKGVNVISQDAEAMCHGIGAELEDEWTKERDTQLCRQASGSPVCAKNCSRMPSGEKVVLWTREADRVILTTCQQRGASQSTFSSIATQLGNKTANEVGARYRDLIKLFHKSTKQHHSSRLDRELQCSPKEVEPD</sequence>
<feature type="compositionally biased region" description="Acidic residues" evidence="14">
    <location>
        <begin position="410"/>
        <end position="425"/>
    </location>
</feature>
<reference evidence="16 17" key="1">
    <citation type="submission" date="2020-10" db="EMBL/GenBank/DDBJ databases">
        <title>Pygocentrus nattereri (red-bellied piranha) genome, fPygNat1, primary haplotype.</title>
        <authorList>
            <person name="Myers G."/>
            <person name="Meyer A."/>
            <person name="Karagic N."/>
            <person name="Pippel M."/>
            <person name="Winkler S."/>
            <person name="Tracey A."/>
            <person name="Wood J."/>
            <person name="Formenti G."/>
            <person name="Howe K."/>
            <person name="Fedrigo O."/>
            <person name="Jarvis E.D."/>
        </authorList>
    </citation>
    <scope>NUCLEOTIDE SEQUENCE [LARGE SCALE GENOMIC DNA]</scope>
</reference>
<feature type="region of interest" description="Disordered" evidence="14">
    <location>
        <begin position="468"/>
        <end position="495"/>
    </location>
</feature>
<feature type="region of interest" description="Disordered" evidence="14">
    <location>
        <begin position="1"/>
        <end position="130"/>
    </location>
</feature>
<feature type="compositionally biased region" description="Basic residues" evidence="14">
    <location>
        <begin position="1"/>
        <end position="10"/>
    </location>
</feature>
<feature type="coiled-coil region" evidence="13">
    <location>
        <begin position="504"/>
        <end position="531"/>
    </location>
</feature>
<evidence type="ECO:0000256" key="11">
    <source>
        <dbReference type="ARBA" id="ARBA00078967"/>
    </source>
</evidence>
<name>A0A3B4D883_PYGNA</name>
<dbReference type="GO" id="GO:0006355">
    <property type="term" value="P:regulation of DNA-templated transcription"/>
    <property type="evidence" value="ECO:0007669"/>
    <property type="project" value="InterPro"/>
</dbReference>
<dbReference type="GeneTree" id="ENSGT00940000164105"/>
<keyword evidence="3" id="KW-0597">Phosphoprotein</keyword>
<dbReference type="OMA" id="TMEDSQM"/>
<keyword evidence="5" id="KW-0805">Transcription regulation</keyword>
<dbReference type="PANTHER" id="PTHR16088">
    <property type="entry name" value="YY1 ASSOCIATED PROTEIN-RELATED"/>
    <property type="match status" value="1"/>
</dbReference>
<feature type="compositionally biased region" description="Acidic residues" evidence="14">
    <location>
        <begin position="227"/>
        <end position="258"/>
    </location>
</feature>
<dbReference type="InterPro" id="IPR003822">
    <property type="entry name" value="PAH"/>
</dbReference>
<keyword evidence="13" id="KW-0175">Coiled coil</keyword>
<feature type="region of interest" description="Disordered" evidence="14">
    <location>
        <begin position="1273"/>
        <end position="1295"/>
    </location>
</feature>
<evidence type="ECO:0000313" key="16">
    <source>
        <dbReference type="Ensembl" id="ENSPNAP00000020562.2"/>
    </source>
</evidence>
<dbReference type="PROSITE" id="PS51477">
    <property type="entry name" value="PAH"/>
    <property type="match status" value="1"/>
</dbReference>
<proteinExistence type="predicted"/>
<evidence type="ECO:0000259" key="15">
    <source>
        <dbReference type="PROSITE" id="PS50090"/>
    </source>
</evidence>
<evidence type="ECO:0000256" key="13">
    <source>
        <dbReference type="SAM" id="Coils"/>
    </source>
</evidence>
<evidence type="ECO:0000256" key="7">
    <source>
        <dbReference type="ARBA" id="ARBA00023242"/>
    </source>
</evidence>
<dbReference type="CDD" id="cd12202">
    <property type="entry name" value="CASP8AP2"/>
    <property type="match status" value="1"/>
</dbReference>
<keyword evidence="17" id="KW-1185">Reference proteome</keyword>
<evidence type="ECO:0000313" key="17">
    <source>
        <dbReference type="Proteomes" id="UP001501920"/>
    </source>
</evidence>
<evidence type="ECO:0000256" key="6">
    <source>
        <dbReference type="ARBA" id="ARBA00023163"/>
    </source>
</evidence>
<dbReference type="InterPro" id="IPR009057">
    <property type="entry name" value="Homeodomain-like_sf"/>
</dbReference>
<evidence type="ECO:0000256" key="14">
    <source>
        <dbReference type="SAM" id="MobiDB-lite"/>
    </source>
</evidence>
<dbReference type="SUPFAM" id="SSF46689">
    <property type="entry name" value="Homeodomain-like"/>
    <property type="match status" value="1"/>
</dbReference>
<feature type="region of interest" description="Disordered" evidence="14">
    <location>
        <begin position="227"/>
        <end position="319"/>
    </location>
</feature>
<dbReference type="InterPro" id="IPR036600">
    <property type="entry name" value="PAH_sf"/>
</dbReference>
<dbReference type="Proteomes" id="UP001501920">
    <property type="component" value="Chromosome 27"/>
</dbReference>
<accession>A0A3B4D883</accession>
<organism evidence="16 17">
    <name type="scientific">Pygocentrus nattereri</name>
    <name type="common">Red-bellied piranha</name>
    <dbReference type="NCBI Taxonomy" id="42514"/>
    <lineage>
        <taxon>Eukaryota</taxon>
        <taxon>Metazoa</taxon>
        <taxon>Chordata</taxon>
        <taxon>Craniata</taxon>
        <taxon>Vertebrata</taxon>
        <taxon>Euteleostomi</taxon>
        <taxon>Actinopterygii</taxon>
        <taxon>Neopterygii</taxon>
        <taxon>Teleostei</taxon>
        <taxon>Ostariophysi</taxon>
        <taxon>Characiformes</taxon>
        <taxon>Characoidei</taxon>
        <taxon>Pygocentrus</taxon>
    </lineage>
</organism>
<keyword evidence="6" id="KW-0804">Transcription</keyword>
<evidence type="ECO:0000256" key="5">
    <source>
        <dbReference type="ARBA" id="ARBA00023015"/>
    </source>
</evidence>
<evidence type="ECO:0000256" key="1">
    <source>
        <dbReference type="ARBA" id="ARBA00004123"/>
    </source>
</evidence>
<feature type="compositionally biased region" description="Low complexity" evidence="14">
    <location>
        <begin position="545"/>
        <end position="556"/>
    </location>
</feature>
<comment type="function">
    <text evidence="8">Has transcriptional repressor activity, probably as part of a complex with YY1, SIN3A and HDAC1. Required for B cell lymphopoiesis.</text>
</comment>
<dbReference type="InterPro" id="IPR049257">
    <property type="entry name" value="Gon4l/CASP8AP2_myb-like"/>
</dbReference>
<evidence type="ECO:0000256" key="10">
    <source>
        <dbReference type="ARBA" id="ARBA00072086"/>
    </source>
</evidence>
<dbReference type="SUPFAM" id="SSF47762">
    <property type="entry name" value="PAH2 domain"/>
    <property type="match status" value="2"/>
</dbReference>
<feature type="compositionally biased region" description="Acidic residues" evidence="14">
    <location>
        <begin position="468"/>
        <end position="486"/>
    </location>
</feature>
<reference evidence="16" key="2">
    <citation type="submission" date="2025-08" db="UniProtKB">
        <authorList>
            <consortium name="Ensembl"/>
        </authorList>
    </citation>
    <scope>IDENTIFICATION</scope>
</reference>